<dbReference type="InterPro" id="IPR000726">
    <property type="entry name" value="Glyco_hydro_19_cat"/>
</dbReference>
<dbReference type="GO" id="GO:0005975">
    <property type="term" value="P:carbohydrate metabolic process"/>
    <property type="evidence" value="ECO:0007669"/>
    <property type="project" value="InterPro"/>
</dbReference>
<feature type="disulfide bond" evidence="4">
    <location>
        <begin position="108"/>
        <end position="116"/>
    </location>
</feature>
<evidence type="ECO:0000259" key="6">
    <source>
        <dbReference type="Pfam" id="PF00182"/>
    </source>
</evidence>
<feature type="active site" description="Proton donor" evidence="3">
    <location>
        <position position="89"/>
    </location>
</feature>
<dbReference type="CDD" id="cd00325">
    <property type="entry name" value="chitinase_GH19"/>
    <property type="match status" value="1"/>
</dbReference>
<evidence type="ECO:0000256" key="1">
    <source>
        <dbReference type="ARBA" id="ARBA00022821"/>
    </source>
</evidence>
<dbReference type="RefSeq" id="WP_102768851.1">
    <property type="nucleotide sequence ID" value="NZ_POSP01000003.1"/>
</dbReference>
<evidence type="ECO:0000256" key="2">
    <source>
        <dbReference type="ARBA" id="ARBA00023157"/>
    </source>
</evidence>
<dbReference type="GO" id="GO:0006032">
    <property type="term" value="P:chitin catabolic process"/>
    <property type="evidence" value="ECO:0007669"/>
    <property type="project" value="InterPro"/>
</dbReference>
<keyword evidence="2 4" id="KW-1015">Disulfide bond</keyword>
<evidence type="ECO:0000256" key="5">
    <source>
        <dbReference type="SAM" id="SignalP"/>
    </source>
</evidence>
<evidence type="ECO:0000313" key="7">
    <source>
        <dbReference type="EMBL" id="PND38934.1"/>
    </source>
</evidence>
<comment type="caution">
    <text evidence="7">The sequence shown here is derived from an EMBL/GenBank/DDBJ whole genome shotgun (WGS) entry which is preliminary data.</text>
</comment>
<reference evidence="7 8" key="1">
    <citation type="submission" date="2018-01" db="EMBL/GenBank/DDBJ databases">
        <title>Draft genome sequence of Paucibacter aquatile CR182 isolated from freshwater of the Nakdong River.</title>
        <authorList>
            <person name="Choi A."/>
            <person name="Chung E.J."/>
        </authorList>
    </citation>
    <scope>NUCLEOTIDE SEQUENCE [LARGE SCALE GENOMIC DNA]</scope>
    <source>
        <strain evidence="7 8">CR182</strain>
    </source>
</reference>
<dbReference type="GO" id="GO:0016998">
    <property type="term" value="P:cell wall macromolecule catabolic process"/>
    <property type="evidence" value="ECO:0007669"/>
    <property type="project" value="InterPro"/>
</dbReference>
<dbReference type="Gene3D" id="1.10.530.10">
    <property type="match status" value="1"/>
</dbReference>
<organism evidence="7 8">
    <name type="scientific">Kinneretia aquatilis</name>
    <dbReference type="NCBI Taxonomy" id="2070761"/>
    <lineage>
        <taxon>Bacteria</taxon>
        <taxon>Pseudomonadati</taxon>
        <taxon>Pseudomonadota</taxon>
        <taxon>Betaproteobacteria</taxon>
        <taxon>Burkholderiales</taxon>
        <taxon>Sphaerotilaceae</taxon>
        <taxon>Roseateles</taxon>
    </lineage>
</organism>
<feature type="domain" description="Glycoside hydrolase family 19 catalytic" evidence="6">
    <location>
        <begin position="49"/>
        <end position="239"/>
    </location>
</feature>
<protein>
    <submittedName>
        <fullName evidence="7">Chitinase</fullName>
    </submittedName>
</protein>
<dbReference type="EMBL" id="POSP01000003">
    <property type="protein sequence ID" value="PND38934.1"/>
    <property type="molecule type" value="Genomic_DNA"/>
</dbReference>
<evidence type="ECO:0000256" key="4">
    <source>
        <dbReference type="PIRSR" id="PIRSR001060-2"/>
    </source>
</evidence>
<dbReference type="Pfam" id="PF00182">
    <property type="entry name" value="Glyco_hydro_19"/>
    <property type="match status" value="1"/>
</dbReference>
<feature type="signal peptide" evidence="5">
    <location>
        <begin position="1"/>
        <end position="23"/>
    </location>
</feature>
<feature type="disulfide bond" evidence="4">
    <location>
        <begin position="203"/>
        <end position="239"/>
    </location>
</feature>
<dbReference type="PANTHER" id="PTHR22595:SF79">
    <property type="entry name" value="CHITINASE 12"/>
    <property type="match status" value="1"/>
</dbReference>
<dbReference type="OrthoDB" id="6018988at2"/>
<dbReference type="GO" id="GO:0050832">
    <property type="term" value="P:defense response to fungus"/>
    <property type="evidence" value="ECO:0007669"/>
    <property type="project" value="UniProtKB-ARBA"/>
</dbReference>
<keyword evidence="8" id="KW-1185">Reference proteome</keyword>
<dbReference type="Gene3D" id="3.30.20.10">
    <property type="entry name" value="Endochitinase, domain 2"/>
    <property type="match status" value="1"/>
</dbReference>
<proteinExistence type="predicted"/>
<dbReference type="PANTHER" id="PTHR22595">
    <property type="entry name" value="CHITINASE-RELATED"/>
    <property type="match status" value="1"/>
</dbReference>
<dbReference type="InterPro" id="IPR016283">
    <property type="entry name" value="Glyco_hydro_19"/>
</dbReference>
<dbReference type="Proteomes" id="UP000235916">
    <property type="component" value="Unassembled WGS sequence"/>
</dbReference>
<accession>A0A2N8KZQ8</accession>
<gene>
    <name evidence="7" type="ORF">C1O66_16310</name>
</gene>
<dbReference type="PIRSF" id="PIRSF001060">
    <property type="entry name" value="Endochitinase"/>
    <property type="match status" value="1"/>
</dbReference>
<keyword evidence="1" id="KW-0611">Plant defense</keyword>
<feature type="chain" id="PRO_5014640607" evidence="5">
    <location>
        <begin position="24"/>
        <end position="239"/>
    </location>
</feature>
<keyword evidence="5" id="KW-0732">Signal</keyword>
<evidence type="ECO:0000256" key="3">
    <source>
        <dbReference type="PIRSR" id="PIRSR001060-1"/>
    </source>
</evidence>
<evidence type="ECO:0000313" key="8">
    <source>
        <dbReference type="Proteomes" id="UP000235916"/>
    </source>
</evidence>
<dbReference type="InterPro" id="IPR023346">
    <property type="entry name" value="Lysozyme-like_dom_sf"/>
</dbReference>
<dbReference type="AlphaFoldDB" id="A0A2N8KZQ8"/>
<sequence length="239" mass="26629">MTTSLQLLVTSLLALAAPAAALAQGQAQAQAQFLPSPAQFDQLFPERIAFYSYEGFAEAVRQTPGFAARGSEQQKRQEMAAFLGQIAHESDQLKAQREYRRENWDHYCRRDDGIGCAPGQQYYGRGPIQLSWNYQYKAAGDHLGLDLWADPDRVARDSKVAWQTALWYWMTQPGVAPQSAHEAMWAGKGFGATTRAINGVIECDKGADPDTLRKLNRRIDFYRRASTLLAVPLSEPLGC</sequence>
<dbReference type="SUPFAM" id="SSF53955">
    <property type="entry name" value="Lysozyme-like"/>
    <property type="match status" value="1"/>
</dbReference>
<dbReference type="GO" id="GO:0004568">
    <property type="term" value="F:chitinase activity"/>
    <property type="evidence" value="ECO:0007669"/>
    <property type="project" value="InterPro"/>
</dbReference>
<name>A0A2N8KZQ8_9BURK</name>